<dbReference type="AlphaFoldDB" id="A0A1B9F7S8"/>
<sequence length="73" mass="8459">MRRWVWRGSFFGVSEVLEKKGLFSSLYTDRGSHYWYTPEAGGKLDKNHLTQFGRAMRQLGIQMTPSYSPEARG</sequence>
<organism evidence="1 2">
    <name type="scientific">Dissulfuribacter thermophilus</name>
    <dbReference type="NCBI Taxonomy" id="1156395"/>
    <lineage>
        <taxon>Bacteria</taxon>
        <taxon>Pseudomonadati</taxon>
        <taxon>Thermodesulfobacteriota</taxon>
        <taxon>Dissulfuribacteria</taxon>
        <taxon>Dissulfuribacterales</taxon>
        <taxon>Dissulfuribacteraceae</taxon>
        <taxon>Dissulfuribacter</taxon>
    </lineage>
</organism>
<evidence type="ECO:0000313" key="2">
    <source>
        <dbReference type="Proteomes" id="UP000093080"/>
    </source>
</evidence>
<evidence type="ECO:0008006" key="3">
    <source>
        <dbReference type="Google" id="ProtNLM"/>
    </source>
</evidence>
<accession>A0A1B9F7S8</accession>
<evidence type="ECO:0000313" key="1">
    <source>
        <dbReference type="EMBL" id="OCC15950.1"/>
    </source>
</evidence>
<name>A0A1B9F7S8_9BACT</name>
<protein>
    <recommendedName>
        <fullName evidence="3">Mobile element protein</fullName>
    </recommendedName>
</protein>
<dbReference type="EMBL" id="MAGO01000002">
    <property type="protein sequence ID" value="OCC15950.1"/>
    <property type="molecule type" value="Genomic_DNA"/>
</dbReference>
<dbReference type="RefSeq" id="WP_067615914.1">
    <property type="nucleotide sequence ID" value="NZ_MAGO01000002.1"/>
</dbReference>
<dbReference type="Proteomes" id="UP000093080">
    <property type="component" value="Unassembled WGS sequence"/>
</dbReference>
<dbReference type="PATRIC" id="fig|1156395.6.peg.415"/>
<gene>
    <name evidence="1" type="ORF">DBT_0412</name>
</gene>
<reference evidence="1 2" key="1">
    <citation type="submission" date="2016-06" db="EMBL/GenBank/DDBJ databases">
        <title>Respiratory ammonification of nitrate coupled to the oxidation of elemental sulfur in deep-sea autotrophic thermophilic bacteria.</title>
        <authorList>
            <person name="Slobodkina G.B."/>
            <person name="Mardanov A.V."/>
            <person name="Ravin N.V."/>
            <person name="Frolova A.A."/>
            <person name="Viryasiv M.B."/>
            <person name="Chernyh N.A."/>
            <person name="Bonch-Osmolovskaya E.A."/>
            <person name="Slobodkin A.I."/>
        </authorList>
    </citation>
    <scope>NUCLEOTIDE SEQUENCE [LARGE SCALE GENOMIC DNA]</scope>
    <source>
        <strain evidence="1 2">S69</strain>
    </source>
</reference>
<proteinExistence type="predicted"/>
<keyword evidence="2" id="KW-1185">Reference proteome</keyword>
<comment type="caution">
    <text evidence="1">The sequence shown here is derived from an EMBL/GenBank/DDBJ whole genome shotgun (WGS) entry which is preliminary data.</text>
</comment>